<proteinExistence type="predicted"/>
<dbReference type="InterPro" id="IPR045569">
    <property type="entry name" value="Metalloprtase-TldD/E_C"/>
</dbReference>
<dbReference type="GO" id="GO:0006508">
    <property type="term" value="P:proteolysis"/>
    <property type="evidence" value="ECO:0007669"/>
    <property type="project" value="InterPro"/>
</dbReference>
<reference evidence="2" key="1">
    <citation type="submission" date="2020-05" db="EMBL/GenBank/DDBJ databases">
        <authorList>
            <person name="Zhu T."/>
            <person name="Keshari N."/>
            <person name="Lu X."/>
        </authorList>
    </citation>
    <scope>NUCLEOTIDE SEQUENCE</scope>
    <source>
        <strain evidence="2">NK1-12</strain>
    </source>
</reference>
<gene>
    <name evidence="2" type="ORF">HJG54_03130</name>
</gene>
<name>A0AA96WIG5_9CYAN</name>
<dbReference type="EMBL" id="CP053586">
    <property type="protein sequence ID" value="WNZ21956.1"/>
    <property type="molecule type" value="Genomic_DNA"/>
</dbReference>
<dbReference type="AlphaFoldDB" id="A0AA96WIG5"/>
<dbReference type="GO" id="GO:0008237">
    <property type="term" value="F:metallopeptidase activity"/>
    <property type="evidence" value="ECO:0007669"/>
    <property type="project" value="InterPro"/>
</dbReference>
<dbReference type="RefSeq" id="WP_316433312.1">
    <property type="nucleotide sequence ID" value="NZ_CP053586.1"/>
</dbReference>
<dbReference type="Pfam" id="PF19289">
    <property type="entry name" value="PmbA_TldD_3rd"/>
    <property type="match status" value="1"/>
</dbReference>
<dbReference type="InterPro" id="IPR036059">
    <property type="entry name" value="TldD/PmbA_sf"/>
</dbReference>
<protein>
    <submittedName>
        <fullName evidence="2">TldD/PmbA family protein</fullName>
    </submittedName>
</protein>
<evidence type="ECO:0000259" key="1">
    <source>
        <dbReference type="Pfam" id="PF19289"/>
    </source>
</evidence>
<dbReference type="PANTHER" id="PTHR43666">
    <property type="entry name" value="TLDD PROTEIN"/>
    <property type="match status" value="1"/>
</dbReference>
<organism evidence="2">
    <name type="scientific">Leptolyngbya sp. NK1-12</name>
    <dbReference type="NCBI Taxonomy" id="2547451"/>
    <lineage>
        <taxon>Bacteria</taxon>
        <taxon>Bacillati</taxon>
        <taxon>Cyanobacteriota</taxon>
        <taxon>Cyanophyceae</taxon>
        <taxon>Leptolyngbyales</taxon>
        <taxon>Leptolyngbyaceae</taxon>
        <taxon>Leptolyngbya group</taxon>
        <taxon>Leptolyngbya</taxon>
    </lineage>
</organism>
<dbReference type="SUPFAM" id="SSF111283">
    <property type="entry name" value="Putative modulator of DNA gyrase, PmbA/TldD"/>
    <property type="match status" value="1"/>
</dbReference>
<sequence>MKLIAIDGLEQTFDRVATALLSDLRADEQLRLTLMGEQSQFIRFNTAKVRQAGCVGDGTLSLTLMQDQRNGYRSIPFTGDWETDWPLAQTALAELRQEVPQLPVDPYLVLPEGNATSREIHQGQILAPDTVVESLLPQVQGLDFTGIYAGGSLVRAYADSAGQKHWFATDTFSLDYSLFTADGQAVKGTFAGNQWDPVAYEAKLADSKRQLERMAQPPKAIPRGQYRTYLAPAAAAELIGLFSWGAVSEAALQRGGSALGLLQRGEKQLSPAFTLTENFQRGLVPRFNEWGEIAPIELPLIVEGRFKNTLISSRTAKEYGKTANGAAGGEYLRSPEVTPGTLAAEQILTTLDTGLYLSNLHYLNWSDRPTGRITGMTRYACFWVEHGELVAPIENLRFDESLYRFLGDNLINLTEFQEFIPEVGTYENRSLGGIWVPGLLVEQFTYTL</sequence>
<evidence type="ECO:0000313" key="2">
    <source>
        <dbReference type="EMBL" id="WNZ21956.1"/>
    </source>
</evidence>
<feature type="domain" description="Metalloprotease TldD/E C-terminal" evidence="1">
    <location>
        <begin position="224"/>
        <end position="446"/>
    </location>
</feature>
<dbReference type="PANTHER" id="PTHR43666:SF1">
    <property type="entry name" value="CONSERVED PROTEIN"/>
    <property type="match status" value="1"/>
</dbReference>
<accession>A0AA96WIG5</accession>